<sequence length="208" mass="22836">MVSAGEEGMCWGDGAGAPPHQTPREDRTEMELTSSTTVTSPPEEVYALWRQLDRLPEFMAHLEEVRVTAPGRSHWRASAPFGKDVEWDAETTDDVPGQRLAWRSLEGADVPNAGEVRFVPAPGGRGTEVHVRLSYDLPGGALGKAVATYFGEEPSQQLDDDLRRFKQVLEVGEVVCSDGAPRGKHAREEFPQHPARPLSPEERAEVLA</sequence>
<proteinExistence type="predicted"/>
<evidence type="ECO:0000256" key="1">
    <source>
        <dbReference type="SAM" id="MobiDB-lite"/>
    </source>
</evidence>
<feature type="domain" description="Coenzyme Q-binding protein COQ10 START" evidence="2">
    <location>
        <begin position="40"/>
        <end position="162"/>
    </location>
</feature>
<dbReference type="InterPro" id="IPR023393">
    <property type="entry name" value="START-like_dom_sf"/>
</dbReference>
<gene>
    <name evidence="3" type="ORF">EV189_0419</name>
</gene>
<dbReference type="Gene3D" id="3.30.530.20">
    <property type="match status" value="1"/>
</dbReference>
<evidence type="ECO:0000313" key="4">
    <source>
        <dbReference type="Proteomes" id="UP000293638"/>
    </source>
</evidence>
<dbReference type="Proteomes" id="UP000293638">
    <property type="component" value="Unassembled WGS sequence"/>
</dbReference>
<dbReference type="SUPFAM" id="SSF55961">
    <property type="entry name" value="Bet v1-like"/>
    <property type="match status" value="1"/>
</dbReference>
<evidence type="ECO:0000259" key="2">
    <source>
        <dbReference type="Pfam" id="PF03364"/>
    </source>
</evidence>
<dbReference type="AlphaFoldDB" id="A0A4Q7NVI7"/>
<dbReference type="CDD" id="cd07817">
    <property type="entry name" value="SRPBCC_8"/>
    <property type="match status" value="1"/>
</dbReference>
<feature type="region of interest" description="Disordered" evidence="1">
    <location>
        <begin position="1"/>
        <end position="41"/>
    </location>
</feature>
<dbReference type="Pfam" id="PF03364">
    <property type="entry name" value="Polyketide_cyc"/>
    <property type="match status" value="1"/>
</dbReference>
<comment type="caution">
    <text evidence="3">The sequence shown here is derived from an EMBL/GenBank/DDBJ whole genome shotgun (WGS) entry which is preliminary data.</text>
</comment>
<dbReference type="PANTHER" id="PTHR33824">
    <property type="entry name" value="POLYKETIDE CYCLASE/DEHYDRASE AND LIPID TRANSPORT SUPERFAMILY PROTEIN"/>
    <property type="match status" value="1"/>
</dbReference>
<reference evidence="3 4" key="1">
    <citation type="submission" date="2019-02" db="EMBL/GenBank/DDBJ databases">
        <title>Genomic Encyclopedia of Type Strains, Phase IV (KMG-IV): sequencing the most valuable type-strain genomes for metagenomic binning, comparative biology and taxonomic classification.</title>
        <authorList>
            <person name="Goeker M."/>
        </authorList>
    </citation>
    <scope>NUCLEOTIDE SEQUENCE [LARGE SCALE GENOMIC DNA]</scope>
    <source>
        <strain evidence="3 4">DSM 45622</strain>
    </source>
</reference>
<feature type="region of interest" description="Disordered" evidence="1">
    <location>
        <begin position="177"/>
        <end position="208"/>
    </location>
</feature>
<feature type="compositionally biased region" description="Basic and acidic residues" evidence="1">
    <location>
        <begin position="199"/>
        <end position="208"/>
    </location>
</feature>
<name>A0A4Q7NVI7_9ACTN</name>
<accession>A0A4Q7NVI7</accession>
<evidence type="ECO:0000313" key="3">
    <source>
        <dbReference type="EMBL" id="RZS91185.1"/>
    </source>
</evidence>
<dbReference type="InterPro" id="IPR005031">
    <property type="entry name" value="COQ10_START"/>
</dbReference>
<dbReference type="PANTHER" id="PTHR33824:SF7">
    <property type="entry name" value="POLYKETIDE CYCLASE_DEHYDRASE AND LIPID TRANSPORT SUPERFAMILY PROTEIN"/>
    <property type="match status" value="1"/>
</dbReference>
<protein>
    <submittedName>
        <fullName evidence="3">Polyketide cyclase/dehydrase/lipid transport protein</fullName>
    </submittedName>
</protein>
<dbReference type="InterPro" id="IPR047137">
    <property type="entry name" value="ORF3"/>
</dbReference>
<organism evidence="3 4">
    <name type="scientific">Motilibacter rhizosphaerae</name>
    <dbReference type="NCBI Taxonomy" id="598652"/>
    <lineage>
        <taxon>Bacteria</taxon>
        <taxon>Bacillati</taxon>
        <taxon>Actinomycetota</taxon>
        <taxon>Actinomycetes</taxon>
        <taxon>Motilibacterales</taxon>
        <taxon>Motilibacteraceae</taxon>
        <taxon>Motilibacter</taxon>
    </lineage>
</organism>
<keyword evidence="4" id="KW-1185">Reference proteome</keyword>
<dbReference type="EMBL" id="SGXD01000001">
    <property type="protein sequence ID" value="RZS91185.1"/>
    <property type="molecule type" value="Genomic_DNA"/>
</dbReference>